<dbReference type="GeneID" id="27676654"/>
<dbReference type="Gene3D" id="3.40.50.300">
    <property type="entry name" value="P-loop containing nucleotide triphosphate hydrolases"/>
    <property type="match status" value="2"/>
</dbReference>
<evidence type="ECO:0000256" key="10">
    <source>
        <dbReference type="ARBA" id="ARBA00023180"/>
    </source>
</evidence>
<evidence type="ECO:0000256" key="2">
    <source>
        <dbReference type="ARBA" id="ARBA00009726"/>
    </source>
</evidence>
<dbReference type="PANTHER" id="PTHR24223">
    <property type="entry name" value="ATP-BINDING CASSETTE SUB-FAMILY C"/>
    <property type="match status" value="1"/>
</dbReference>
<proteinExistence type="inferred from homology"/>
<feature type="transmembrane region" description="Helical" evidence="12">
    <location>
        <begin position="409"/>
        <end position="433"/>
    </location>
</feature>
<dbReference type="InterPro" id="IPR011527">
    <property type="entry name" value="ABC1_TM_dom"/>
</dbReference>
<dbReference type="InterPro" id="IPR036640">
    <property type="entry name" value="ABC1_TM_sf"/>
</dbReference>
<dbReference type="InterPro" id="IPR044726">
    <property type="entry name" value="ABCC_6TM_D2"/>
</dbReference>
<keyword evidence="6" id="KW-0547">Nucleotide-binding</keyword>
<dbReference type="Pfam" id="PF00005">
    <property type="entry name" value="ABC_tran"/>
    <property type="match status" value="2"/>
</dbReference>
<evidence type="ECO:0000256" key="5">
    <source>
        <dbReference type="ARBA" id="ARBA00022692"/>
    </source>
</evidence>
<dbReference type="Proteomes" id="UP000030143">
    <property type="component" value="Unassembled WGS sequence"/>
</dbReference>
<dbReference type="FunFam" id="1.20.1560.10:FF:000066">
    <property type="entry name" value="ABC multidrug transporter (Eurofung)"/>
    <property type="match status" value="1"/>
</dbReference>
<feature type="region of interest" description="Disordered" evidence="11">
    <location>
        <begin position="786"/>
        <end position="816"/>
    </location>
</feature>
<dbReference type="GO" id="GO:0016887">
    <property type="term" value="F:ATP hydrolysis activity"/>
    <property type="evidence" value="ECO:0007669"/>
    <property type="project" value="InterPro"/>
</dbReference>
<feature type="domain" description="ABC transporter" evidence="13">
    <location>
        <begin position="1153"/>
        <end position="1391"/>
    </location>
</feature>
<gene>
    <name evidence="15" type="ORF">PEX2_039600</name>
</gene>
<organism evidence="15 16">
    <name type="scientific">Penicillium expansum</name>
    <name type="common">Blue mold rot fungus</name>
    <dbReference type="NCBI Taxonomy" id="27334"/>
    <lineage>
        <taxon>Eukaryota</taxon>
        <taxon>Fungi</taxon>
        <taxon>Dikarya</taxon>
        <taxon>Ascomycota</taxon>
        <taxon>Pezizomycotina</taxon>
        <taxon>Eurotiomycetes</taxon>
        <taxon>Eurotiomycetidae</taxon>
        <taxon>Eurotiales</taxon>
        <taxon>Aspergillaceae</taxon>
        <taxon>Penicillium</taxon>
    </lineage>
</organism>
<dbReference type="InterPro" id="IPR050173">
    <property type="entry name" value="ABC_transporter_C-like"/>
</dbReference>
<keyword evidence="8 12" id="KW-1133">Transmembrane helix</keyword>
<dbReference type="InterPro" id="IPR003439">
    <property type="entry name" value="ABC_transporter-like_ATP-bd"/>
</dbReference>
<dbReference type="Gene3D" id="1.20.1560.10">
    <property type="entry name" value="ABC transporter type 1, transmembrane domain"/>
    <property type="match status" value="2"/>
</dbReference>
<feature type="transmembrane region" description="Helical" evidence="12">
    <location>
        <begin position="836"/>
        <end position="856"/>
    </location>
</feature>
<evidence type="ECO:0000313" key="15">
    <source>
        <dbReference type="EMBL" id="KGO54256.1"/>
    </source>
</evidence>
<dbReference type="GO" id="GO:0005886">
    <property type="term" value="C:plasma membrane"/>
    <property type="evidence" value="ECO:0007669"/>
    <property type="project" value="UniProtKB-SubCell"/>
</dbReference>
<dbReference type="VEuPathDB" id="FungiDB:PEXP_110070"/>
<keyword evidence="5 12" id="KW-0812">Transmembrane</keyword>
<dbReference type="FunFam" id="3.40.50.300:FF:002145">
    <property type="entry name" value="ABC transporter (MsbA subfamily)"/>
    <property type="match status" value="1"/>
</dbReference>
<keyword evidence="9 12" id="KW-0472">Membrane</keyword>
<evidence type="ECO:0000256" key="7">
    <source>
        <dbReference type="ARBA" id="ARBA00022840"/>
    </source>
</evidence>
<evidence type="ECO:0000259" key="14">
    <source>
        <dbReference type="PROSITE" id="PS50929"/>
    </source>
</evidence>
<keyword evidence="3" id="KW-0813">Transport</keyword>
<dbReference type="InterPro" id="IPR017871">
    <property type="entry name" value="ABC_transporter-like_CS"/>
</dbReference>
<feature type="domain" description="ABC transmembrane type-1" evidence="14">
    <location>
        <begin position="286"/>
        <end position="473"/>
    </location>
</feature>
<dbReference type="PROSITE" id="PS00211">
    <property type="entry name" value="ABC_TRANSPORTER_1"/>
    <property type="match status" value="2"/>
</dbReference>
<evidence type="ECO:0000259" key="13">
    <source>
        <dbReference type="PROSITE" id="PS50893"/>
    </source>
</evidence>
<feature type="transmembrane region" description="Helical" evidence="12">
    <location>
        <begin position="324"/>
        <end position="346"/>
    </location>
</feature>
<feature type="domain" description="ABC transporter" evidence="13">
    <location>
        <begin position="551"/>
        <end position="778"/>
    </location>
</feature>
<dbReference type="OrthoDB" id="6500128at2759"/>
<dbReference type="PhylomeDB" id="A0A0A2I6Q8"/>
<feature type="transmembrane region" description="Helical" evidence="12">
    <location>
        <begin position="966"/>
        <end position="990"/>
    </location>
</feature>
<dbReference type="EMBL" id="JQFZ01000230">
    <property type="protein sequence ID" value="KGO54256.1"/>
    <property type="molecule type" value="Genomic_DNA"/>
</dbReference>
<feature type="transmembrane region" description="Helical" evidence="12">
    <location>
        <begin position="1088"/>
        <end position="1109"/>
    </location>
</feature>
<evidence type="ECO:0000256" key="8">
    <source>
        <dbReference type="ARBA" id="ARBA00022989"/>
    </source>
</evidence>
<dbReference type="STRING" id="27334.A0A0A2I6Q8"/>
<evidence type="ECO:0000256" key="1">
    <source>
        <dbReference type="ARBA" id="ARBA00004651"/>
    </source>
</evidence>
<keyword evidence="4" id="KW-1003">Cell membrane</keyword>
<dbReference type="CDD" id="cd03244">
    <property type="entry name" value="ABCC_MRP_domain2"/>
    <property type="match status" value="1"/>
</dbReference>
<evidence type="ECO:0000256" key="12">
    <source>
        <dbReference type="SAM" id="Phobius"/>
    </source>
</evidence>
<dbReference type="Pfam" id="PF00664">
    <property type="entry name" value="ABC_membrane"/>
    <property type="match status" value="2"/>
</dbReference>
<comment type="similarity">
    <text evidence="2">Belongs to the ABC transporter superfamily. ABCC family. Conjugate transporter (TC 3.A.1.208) subfamily.</text>
</comment>
<comment type="subcellular location">
    <subcellularLocation>
        <location evidence="1">Cell membrane</location>
        <topology evidence="1">Multi-pass membrane protein</topology>
    </subcellularLocation>
</comment>
<comment type="caution">
    <text evidence="15">The sequence shown here is derived from an EMBL/GenBank/DDBJ whole genome shotgun (WGS) entry which is preliminary data.</text>
</comment>
<dbReference type="PROSITE" id="PS50929">
    <property type="entry name" value="ABC_TM1F"/>
    <property type="match status" value="2"/>
</dbReference>
<dbReference type="InterPro" id="IPR027417">
    <property type="entry name" value="P-loop_NTPase"/>
</dbReference>
<evidence type="ECO:0000256" key="4">
    <source>
        <dbReference type="ARBA" id="ARBA00022475"/>
    </source>
</evidence>
<keyword evidence="16" id="KW-1185">Reference proteome</keyword>
<feature type="transmembrane region" description="Helical" evidence="12">
    <location>
        <begin position="6"/>
        <end position="26"/>
    </location>
</feature>
<evidence type="ECO:0000256" key="3">
    <source>
        <dbReference type="ARBA" id="ARBA00022448"/>
    </source>
</evidence>
<dbReference type="PROSITE" id="PS50893">
    <property type="entry name" value="ABC_TRANSPORTER_2"/>
    <property type="match status" value="2"/>
</dbReference>
<evidence type="ECO:0000256" key="9">
    <source>
        <dbReference type="ARBA" id="ARBA00023136"/>
    </source>
</evidence>
<evidence type="ECO:0000256" key="6">
    <source>
        <dbReference type="ARBA" id="ARBA00022741"/>
    </source>
</evidence>
<dbReference type="GO" id="GO:0140359">
    <property type="term" value="F:ABC-type transporter activity"/>
    <property type="evidence" value="ECO:0007669"/>
    <property type="project" value="InterPro"/>
</dbReference>
<dbReference type="InterPro" id="IPR003593">
    <property type="entry name" value="AAA+_ATPase"/>
</dbReference>
<keyword evidence="7" id="KW-0067">ATP-binding</keyword>
<protein>
    <submittedName>
        <fullName evidence="15">ABC transporter, integral membrane type 1</fullName>
    </submittedName>
</protein>
<dbReference type="SUPFAM" id="SSF52540">
    <property type="entry name" value="P-loop containing nucleoside triphosphate hydrolases"/>
    <property type="match status" value="2"/>
</dbReference>
<accession>A0A0A2I6Q8</accession>
<feature type="transmembrane region" description="Helical" evidence="12">
    <location>
        <begin position="132"/>
        <end position="151"/>
    </location>
</feature>
<evidence type="ECO:0000256" key="11">
    <source>
        <dbReference type="SAM" id="MobiDB-lite"/>
    </source>
</evidence>
<sequence length="1397" mass="154166">MTPLGRLIFSIAPSALFLLVAPVRVIQLYKKNDKIRWPSLQAVKMATITVTCLLKLTVLALWALHAEIRSRATIAAAALDLASAIMTGLLSPVEHVKSSRPSPLINLFLFFTTLLDGARARTNWLIAQRDFVSIPSIFIASLAVKIFLLVLESIPKSRFLLPPNEKRTPEVTSGNSENISLQQLFPVDEKIASARIDARLQAAWESSSKKKSYSLALAMARALWLPLSVTMIPRFFLVGFSLAQPFLIERAVNFVENKEDTNNSVGYGLIGAYDIMDTSIEKSSALTLMGTDVERIVATLKHVIGIAPDFIQVVLAVWILETRLGPICVAPMIMALISAIASAQVAKVIRPRQREWMQAIQKRVGATTQVLGSIKSMKMLGLAAKMTDIVQDLRVTELQKSKKFRKVQITNIILGNAPGLLSPVVTFIGYAIIVKLSNGDPPSTATIFSSLSLLSILINPVSEITAALPNLTAALDCFSRIQEYIMSDRRIDYRTIKSRNYSQTLFIRNNPHTVDSAGVDDNSEFPNSEDRSEKVLASQDPTMPEMPDLAILVDHADAGWSEDVVVLHDLSVKIRPSTLTMIVGDVGCGKSALLKLLLGEIVLIKGSVTLTTDEIAYCNQTPFLTNQSIRENIIGALEYDDDWYQRCIDACALNVDLKDLASGDNTMIGSKGIALSGGQKQRLALARAAYARKKIVLLDDVLSGLDAQTEHQCFDRLLGRDGLFRRSMATIVLVTHAVKWLPYSDQVIAMSPEGGIIQAGSYETFATGPGDIQTLSLQKGRQVAPISWTDQDSEKNESVNVSNDCESDNATNGENRGKRDFSNLSFYISSMGKMSFFVFVSLVGAEVVLTAMQPLWLKWWIEASQEDPNLQFGMWIGVYALFGVLGLFFLGLSGGVLLIFIIPRSSKNLHYSLLRATMQAPLNFFTLMDTGAIINRFSQDMTLVDMSLPMGLLLAIEHFGNSLAEAVLTCVASGYMAISLPFLAVALYFLQNTYLRTSRQIRLLDLEAKSPLYTHFTESLLGLHTIRAFAWSQTLVSRNTIHIDTSQRPFYLLLCLQRWLGLVLDLIVAALATILISLAVTLRQSMNTGLLGVAMVSIVSFGQTLSYFITYWTMLETSMGAISRTKQYMIETPSEEEQEVQDPPPDWPLESSIELREVSASYKNTDREVLSGINLLIPAGQRLAICGRSGSGKSTLISLILRLMDPDKGSILIGNKDISCYSREGIRSRLVTIPQEPWFLPGGCGTVRNNLDPLDETADEKHIYDVLEKVGLEQQVKAMGGLDAEMDQEGGTLSSGQKQLFCLARAMLMRRSKLLILDEATSSVDHKTESRILSLLRTEFHGWTIVYVAHRLKLIQDFDRVAVMDRGIVVEFDTPSTLLADPTSTLSCLYEKDGHHS</sequence>
<dbReference type="PANTHER" id="PTHR24223:SF399">
    <property type="entry name" value="ABC TRANSPORTER ATNG"/>
    <property type="match status" value="1"/>
</dbReference>
<keyword evidence="10" id="KW-0325">Glycoprotein</keyword>
<feature type="transmembrane region" description="Helical" evidence="12">
    <location>
        <begin position="876"/>
        <end position="902"/>
    </location>
</feature>
<dbReference type="GO" id="GO:0005524">
    <property type="term" value="F:ATP binding"/>
    <property type="evidence" value="ECO:0007669"/>
    <property type="project" value="UniProtKB-KW"/>
</dbReference>
<dbReference type="SUPFAM" id="SSF90123">
    <property type="entry name" value="ABC transporter transmembrane region"/>
    <property type="match status" value="2"/>
</dbReference>
<reference evidence="15 16" key="1">
    <citation type="journal article" date="2015" name="Mol. Plant Microbe Interact.">
        <title>Genome, transcriptome, and functional analyses of Penicillium expansum provide new insights into secondary metabolism and pathogenicity.</title>
        <authorList>
            <person name="Ballester A.R."/>
            <person name="Marcet-Houben M."/>
            <person name="Levin E."/>
            <person name="Sela N."/>
            <person name="Selma-Lazaro C."/>
            <person name="Carmona L."/>
            <person name="Wisniewski M."/>
            <person name="Droby S."/>
            <person name="Gonzalez-Candelas L."/>
            <person name="Gabaldon T."/>
        </authorList>
    </citation>
    <scope>NUCLEOTIDE SEQUENCE [LARGE SCALE GENOMIC DNA]</scope>
    <source>
        <strain evidence="15 16">MD-8</strain>
    </source>
</reference>
<name>A0A0A2I6Q8_PENEN</name>
<evidence type="ECO:0000313" key="16">
    <source>
        <dbReference type="Proteomes" id="UP000030143"/>
    </source>
</evidence>
<feature type="domain" description="ABC transmembrane type-1" evidence="14">
    <location>
        <begin position="837"/>
        <end position="1117"/>
    </location>
</feature>
<feature type="compositionally biased region" description="Polar residues" evidence="11">
    <location>
        <begin position="798"/>
        <end position="814"/>
    </location>
</feature>
<feature type="transmembrane region" description="Helical" evidence="12">
    <location>
        <begin position="46"/>
        <end position="66"/>
    </location>
</feature>
<dbReference type="HOGENOM" id="CLU_000604_27_5_1"/>
<dbReference type="CDD" id="cd18580">
    <property type="entry name" value="ABC_6TM_ABCC_D2"/>
    <property type="match status" value="1"/>
</dbReference>
<dbReference type="RefSeq" id="XP_016596729.1">
    <property type="nucleotide sequence ID" value="XM_016741235.1"/>
</dbReference>
<dbReference type="SMART" id="SM00382">
    <property type="entry name" value="AAA"/>
    <property type="match status" value="2"/>
</dbReference>
<feature type="transmembrane region" description="Helical" evidence="12">
    <location>
        <begin position="445"/>
        <end position="462"/>
    </location>
</feature>
<feature type="transmembrane region" description="Helical" evidence="12">
    <location>
        <begin position="1059"/>
        <end position="1082"/>
    </location>
</feature>